<feature type="transmembrane region" description="Helical" evidence="8">
    <location>
        <begin position="189"/>
        <end position="206"/>
    </location>
</feature>
<evidence type="ECO:0000256" key="7">
    <source>
        <dbReference type="ARBA" id="ARBA00023136"/>
    </source>
</evidence>
<keyword evidence="11" id="KW-1185">Reference proteome</keyword>
<evidence type="ECO:0000313" key="10">
    <source>
        <dbReference type="EMBL" id="QBM30092.1"/>
    </source>
</evidence>
<evidence type="ECO:0000256" key="2">
    <source>
        <dbReference type="ARBA" id="ARBA00009843"/>
    </source>
</evidence>
<dbReference type="GO" id="GO:0015105">
    <property type="term" value="F:arsenite transmembrane transporter activity"/>
    <property type="evidence" value="ECO:0007669"/>
    <property type="project" value="InterPro"/>
</dbReference>
<dbReference type="Proteomes" id="UP000293912">
    <property type="component" value="Chromosome"/>
</dbReference>
<reference evidence="10 11" key="1">
    <citation type="submission" date="2019-03" db="EMBL/GenBank/DDBJ databases">
        <authorList>
            <person name="Sebastian G."/>
            <person name="Baumann P."/>
            <person name="Ruckert C."/>
            <person name="Kalinowski J."/>
            <person name="Nebel B."/>
            <person name="Takors R."/>
            <person name="Blombach B."/>
        </authorList>
    </citation>
    <scope>NUCLEOTIDE SEQUENCE [LARGE SCALE GENOMIC DNA]</scope>
    <source>
        <strain evidence="10 11">DSM 1084</strain>
    </source>
</reference>
<evidence type="ECO:0000256" key="8">
    <source>
        <dbReference type="SAM" id="Phobius"/>
    </source>
</evidence>
<feature type="transmembrane region" description="Helical" evidence="8">
    <location>
        <begin position="71"/>
        <end position="93"/>
    </location>
</feature>
<keyword evidence="6 8" id="KW-1133">Transmembrane helix</keyword>
<feature type="transmembrane region" description="Helical" evidence="8">
    <location>
        <begin position="329"/>
        <end position="350"/>
    </location>
</feature>
<feature type="transmembrane region" description="Helical" evidence="8">
    <location>
        <begin position="370"/>
        <end position="390"/>
    </location>
</feature>
<keyword evidence="3" id="KW-0813">Transport</keyword>
<dbReference type="InterPro" id="IPR004680">
    <property type="entry name" value="Cit_transptr-like_dom"/>
</dbReference>
<dbReference type="PANTHER" id="PTHR43302:SF5">
    <property type="entry name" value="TRANSPORTER ARSB-RELATED"/>
    <property type="match status" value="1"/>
</dbReference>
<dbReference type="KEGG" id="hpse:HPF_20535"/>
<accession>A0A4P6X0M9</accession>
<feature type="domain" description="Citrate transporter-like" evidence="9">
    <location>
        <begin position="37"/>
        <end position="370"/>
    </location>
</feature>
<dbReference type="PRINTS" id="PR00758">
    <property type="entry name" value="ARSENICPUMP"/>
</dbReference>
<dbReference type="PANTHER" id="PTHR43302">
    <property type="entry name" value="TRANSPORTER ARSB-RELATED"/>
    <property type="match status" value="1"/>
</dbReference>
<dbReference type="InterPro" id="IPR000802">
    <property type="entry name" value="Arsenical_pump_ArsB"/>
</dbReference>
<organism evidence="10 11">
    <name type="scientific">Hydrogenophaga pseudoflava</name>
    <name type="common">Pseudomonas carboxydoflava</name>
    <dbReference type="NCBI Taxonomy" id="47421"/>
    <lineage>
        <taxon>Bacteria</taxon>
        <taxon>Pseudomonadati</taxon>
        <taxon>Pseudomonadota</taxon>
        <taxon>Betaproteobacteria</taxon>
        <taxon>Burkholderiales</taxon>
        <taxon>Comamonadaceae</taxon>
        <taxon>Hydrogenophaga</taxon>
    </lineage>
</organism>
<keyword evidence="7 8" id="KW-0472">Membrane</keyword>
<dbReference type="AlphaFoldDB" id="A0A4P6X0M9"/>
<comment type="similarity">
    <text evidence="2">Belongs to the CitM (TC 2.A.11) transporter family.</text>
</comment>
<keyword evidence="5 8" id="KW-0812">Transmembrane</keyword>
<dbReference type="RefSeq" id="WP_133157695.1">
    <property type="nucleotide sequence ID" value="NZ_CP037867.1"/>
</dbReference>
<feature type="transmembrane region" description="Helical" evidence="8">
    <location>
        <begin position="41"/>
        <end position="59"/>
    </location>
</feature>
<dbReference type="Pfam" id="PF03600">
    <property type="entry name" value="CitMHS"/>
    <property type="match status" value="1"/>
</dbReference>
<dbReference type="GO" id="GO:0005886">
    <property type="term" value="C:plasma membrane"/>
    <property type="evidence" value="ECO:0007669"/>
    <property type="project" value="UniProtKB-SubCell"/>
</dbReference>
<proteinExistence type="inferred from homology"/>
<feature type="transmembrane region" description="Helical" evidence="8">
    <location>
        <begin position="15"/>
        <end position="34"/>
    </location>
</feature>
<comment type="subcellular location">
    <subcellularLocation>
        <location evidence="1">Cell membrane</location>
        <topology evidence="1">Multi-pass membrane protein</topology>
    </subcellularLocation>
</comment>
<feature type="transmembrane region" description="Helical" evidence="8">
    <location>
        <begin position="105"/>
        <end position="127"/>
    </location>
</feature>
<evidence type="ECO:0000259" key="9">
    <source>
        <dbReference type="Pfam" id="PF03600"/>
    </source>
</evidence>
<keyword evidence="4" id="KW-1003">Cell membrane</keyword>
<evidence type="ECO:0000313" key="11">
    <source>
        <dbReference type="Proteomes" id="UP000293912"/>
    </source>
</evidence>
<evidence type="ECO:0000256" key="5">
    <source>
        <dbReference type="ARBA" id="ARBA00022692"/>
    </source>
</evidence>
<gene>
    <name evidence="10" type="primary">ybiR</name>
    <name evidence="10" type="ORF">HPF_20535</name>
</gene>
<evidence type="ECO:0000256" key="4">
    <source>
        <dbReference type="ARBA" id="ARBA00022475"/>
    </source>
</evidence>
<dbReference type="EMBL" id="CP037867">
    <property type="protein sequence ID" value="QBM30092.1"/>
    <property type="molecule type" value="Genomic_DNA"/>
</dbReference>
<name>A0A4P6X0M9_HYDPS</name>
<feature type="transmembrane region" description="Helical" evidence="8">
    <location>
        <begin position="289"/>
        <end position="317"/>
    </location>
</feature>
<evidence type="ECO:0000256" key="1">
    <source>
        <dbReference type="ARBA" id="ARBA00004651"/>
    </source>
</evidence>
<feature type="transmembrane region" description="Helical" evidence="8">
    <location>
        <begin position="402"/>
        <end position="419"/>
    </location>
</feature>
<feature type="transmembrane region" description="Helical" evidence="8">
    <location>
        <begin position="147"/>
        <end position="168"/>
    </location>
</feature>
<evidence type="ECO:0000256" key="6">
    <source>
        <dbReference type="ARBA" id="ARBA00022989"/>
    </source>
</evidence>
<protein>
    <submittedName>
        <fullName evidence="10">Inner membrane protein YbiR</fullName>
    </submittedName>
</protein>
<evidence type="ECO:0000256" key="3">
    <source>
        <dbReference type="ARBA" id="ARBA00022448"/>
    </source>
</evidence>
<sequence>MSPALSSFVSSPSEWGVVLVFATVYLGMFLGGLPRLKLDRSGVALLGAIAVIAISGMAVEDAARSVDLPTIVLLFAFMVVSAQMRLGGFYTEVTRRVGALPLSRAGLLAALIVVAGGLSAVFSNDIVCLAMTPVVARLCLQRGLNPVPFLIGLACAANIGSAATLIGNPQNMLIGSVLRLPFDGYMRQALLPVGISLALLWLWLAYGPGARVGAAAAVRPASGTGRAEDEPPFDRWQTAKGLTVALVLMVVFLATGWHRDVAALVGAAVLLLSRRFHSADVMGSVDWQLLLLFIGLFIVNHAFEQTGLAAEAVAWLATQGVHLTDPGTLLVLGTVLSNLVSNVPAVMLLLPHLGADHQHAGAQLALVSTFAGNLLLVGSIANLIVADLAAREGIVLDWKRHVVTGLPVTLMSLAVVWLLA</sequence>